<evidence type="ECO:0000256" key="6">
    <source>
        <dbReference type="ARBA" id="ARBA00023136"/>
    </source>
</evidence>
<feature type="region of interest" description="Disordered" evidence="7">
    <location>
        <begin position="91"/>
        <end position="130"/>
    </location>
</feature>
<feature type="transmembrane region" description="Helical" evidence="8">
    <location>
        <begin position="400"/>
        <end position="419"/>
    </location>
</feature>
<feature type="transmembrane region" description="Helical" evidence="8">
    <location>
        <begin position="362"/>
        <end position="380"/>
    </location>
</feature>
<accession>A0AAV2PTJ3</accession>
<dbReference type="PROSITE" id="PS50850">
    <property type="entry name" value="MFS"/>
    <property type="match status" value="1"/>
</dbReference>
<evidence type="ECO:0000256" key="1">
    <source>
        <dbReference type="ARBA" id="ARBA00004141"/>
    </source>
</evidence>
<comment type="subcellular location">
    <subcellularLocation>
        <location evidence="1">Membrane</location>
        <topology evidence="1">Multi-pass membrane protein</topology>
    </subcellularLocation>
</comment>
<feature type="domain" description="Major facilitator superfamily (MFS) profile" evidence="9">
    <location>
        <begin position="55"/>
        <end position="517"/>
    </location>
</feature>
<reference evidence="10 11" key="1">
    <citation type="submission" date="2024-05" db="EMBL/GenBank/DDBJ databases">
        <authorList>
            <person name="Wallberg A."/>
        </authorList>
    </citation>
    <scope>NUCLEOTIDE SEQUENCE [LARGE SCALE GENOMIC DNA]</scope>
</reference>
<protein>
    <recommendedName>
        <fullName evidence="9">Major facilitator superfamily (MFS) profile domain-containing protein</fullName>
    </recommendedName>
</protein>
<dbReference type="InterPro" id="IPR050382">
    <property type="entry name" value="MFS_Na/Anion_cotransporter"/>
</dbReference>
<comment type="caution">
    <text evidence="10">The sequence shown here is derived from an EMBL/GenBank/DDBJ whole genome shotgun (WGS) entry which is preliminary data.</text>
</comment>
<keyword evidence="2" id="KW-0813">Transport</keyword>
<feature type="transmembrane region" description="Helical" evidence="8">
    <location>
        <begin position="261"/>
        <end position="280"/>
    </location>
</feature>
<feature type="transmembrane region" description="Helical" evidence="8">
    <location>
        <begin position="193"/>
        <end position="221"/>
    </location>
</feature>
<evidence type="ECO:0000259" key="9">
    <source>
        <dbReference type="PROSITE" id="PS50850"/>
    </source>
</evidence>
<evidence type="ECO:0000256" key="2">
    <source>
        <dbReference type="ARBA" id="ARBA00022448"/>
    </source>
</evidence>
<feature type="transmembrane region" description="Helical" evidence="8">
    <location>
        <begin position="458"/>
        <end position="478"/>
    </location>
</feature>
<dbReference type="CDD" id="cd17318">
    <property type="entry name" value="MFS_SLC17"/>
    <property type="match status" value="1"/>
</dbReference>
<evidence type="ECO:0000256" key="4">
    <source>
        <dbReference type="ARBA" id="ARBA00022847"/>
    </source>
</evidence>
<organism evidence="10 11">
    <name type="scientific">Meganyctiphanes norvegica</name>
    <name type="common">Northern krill</name>
    <name type="synonym">Thysanopoda norvegica</name>
    <dbReference type="NCBI Taxonomy" id="48144"/>
    <lineage>
        <taxon>Eukaryota</taxon>
        <taxon>Metazoa</taxon>
        <taxon>Ecdysozoa</taxon>
        <taxon>Arthropoda</taxon>
        <taxon>Crustacea</taxon>
        <taxon>Multicrustacea</taxon>
        <taxon>Malacostraca</taxon>
        <taxon>Eumalacostraca</taxon>
        <taxon>Eucarida</taxon>
        <taxon>Euphausiacea</taxon>
        <taxon>Euphausiidae</taxon>
        <taxon>Meganyctiphanes</taxon>
    </lineage>
</organism>
<feature type="transmembrane region" description="Helical" evidence="8">
    <location>
        <begin position="490"/>
        <end position="512"/>
    </location>
</feature>
<feature type="transmembrane region" description="Helical" evidence="8">
    <location>
        <begin position="323"/>
        <end position="342"/>
    </location>
</feature>
<feature type="non-terminal residue" evidence="10">
    <location>
        <position position="533"/>
    </location>
</feature>
<dbReference type="Pfam" id="PF07690">
    <property type="entry name" value="MFS_1"/>
    <property type="match status" value="1"/>
</dbReference>
<dbReference type="PANTHER" id="PTHR11662">
    <property type="entry name" value="SOLUTE CARRIER FAMILY 17"/>
    <property type="match status" value="1"/>
</dbReference>
<gene>
    <name evidence="10" type="ORF">MNOR_LOCUS4132</name>
</gene>
<evidence type="ECO:0000256" key="5">
    <source>
        <dbReference type="ARBA" id="ARBA00022989"/>
    </source>
</evidence>
<dbReference type="Proteomes" id="UP001497623">
    <property type="component" value="Unassembled WGS sequence"/>
</dbReference>
<feature type="compositionally biased region" description="Basic and acidic residues" evidence="7">
    <location>
        <begin position="91"/>
        <end position="115"/>
    </location>
</feature>
<dbReference type="GO" id="GO:0006820">
    <property type="term" value="P:monoatomic anion transport"/>
    <property type="evidence" value="ECO:0007669"/>
    <property type="project" value="TreeGrafter"/>
</dbReference>
<sequence length="533" mass="57972">MFKFESGPNSDPYWKTPSEEWNGTQLSWINEPGADKDFNSPQKPKSKDCIPARWITAVLGCIGFVVVYGLKVNLSVAIVAMVNHTAVAEMGSHHGDDHGDGHGEDSTVKEVKEDPCDVGGNKTKSRPDDGPFPWDDNIQGLVLAAYFYGYIVTQVPGGAVAERFSAKHVFGIGALCNIIGTLLFPLASKLHYVAAIFCRIIMGIAGGVTLPGMHVLVANWAPPAERSILASTVYAGMTIGTLLCMPMSGVLASYVSWEAIFYVQGGLSLLWYILWLIFVFDSPSVHPRINPEEREYIVNAIGGGSKTNKEKPKMPWVSAFKSMPVWAIIAAHTCSNWGWYMLLVKLPTYMSYILKFDMKSNAGLSAVPFLCMWIFTVLNAKTMDILIGKGIITTTIARKISTFTATVPPACCLIAVTFVGCNTDLAVVLLCIGTTLVGGMYSGFLANHIDLAPPFAGTLMGISNTVATLPGIIMPSFIGYMTHGNQTVEVWRIIFFLTLGIASFGASFYLIFGSGEQQPWAKPKQNNDNEMQK</sequence>
<dbReference type="EMBL" id="CAXKWB010001498">
    <property type="protein sequence ID" value="CAL4064494.1"/>
    <property type="molecule type" value="Genomic_DNA"/>
</dbReference>
<keyword evidence="6 8" id="KW-0472">Membrane</keyword>
<keyword evidence="4" id="KW-0769">Symport</keyword>
<keyword evidence="5 8" id="KW-1133">Transmembrane helix</keyword>
<evidence type="ECO:0000256" key="7">
    <source>
        <dbReference type="SAM" id="MobiDB-lite"/>
    </source>
</evidence>
<evidence type="ECO:0000313" key="11">
    <source>
        <dbReference type="Proteomes" id="UP001497623"/>
    </source>
</evidence>
<dbReference type="GO" id="GO:0015293">
    <property type="term" value="F:symporter activity"/>
    <property type="evidence" value="ECO:0007669"/>
    <property type="project" value="UniProtKB-KW"/>
</dbReference>
<dbReference type="FunFam" id="1.20.1250.20:FF:000003">
    <property type="entry name" value="Solute carrier family 17 member 3"/>
    <property type="match status" value="1"/>
</dbReference>
<dbReference type="InterPro" id="IPR036259">
    <property type="entry name" value="MFS_trans_sf"/>
</dbReference>
<keyword evidence="3 8" id="KW-0812">Transmembrane</keyword>
<name>A0AAV2PTJ3_MEGNR</name>
<dbReference type="SUPFAM" id="SSF103473">
    <property type="entry name" value="MFS general substrate transporter"/>
    <property type="match status" value="1"/>
</dbReference>
<feature type="transmembrane region" description="Helical" evidence="8">
    <location>
        <begin position="52"/>
        <end position="70"/>
    </location>
</feature>
<dbReference type="PANTHER" id="PTHR11662:SF457">
    <property type="entry name" value="MAJOR FACILITATOR SUPERFAMILY TRANSPORTER 3"/>
    <property type="match status" value="1"/>
</dbReference>
<feature type="transmembrane region" description="Helical" evidence="8">
    <location>
        <begin position="138"/>
        <end position="157"/>
    </location>
</feature>
<evidence type="ECO:0000313" key="10">
    <source>
        <dbReference type="EMBL" id="CAL4064494.1"/>
    </source>
</evidence>
<dbReference type="InterPro" id="IPR020846">
    <property type="entry name" value="MFS_dom"/>
</dbReference>
<feature type="transmembrane region" description="Helical" evidence="8">
    <location>
        <begin position="169"/>
        <end position="187"/>
    </location>
</feature>
<dbReference type="GO" id="GO:0016020">
    <property type="term" value="C:membrane"/>
    <property type="evidence" value="ECO:0007669"/>
    <property type="project" value="UniProtKB-SubCell"/>
</dbReference>
<dbReference type="Gene3D" id="1.20.1250.20">
    <property type="entry name" value="MFS general substrate transporter like domains"/>
    <property type="match status" value="2"/>
</dbReference>
<keyword evidence="11" id="KW-1185">Reference proteome</keyword>
<dbReference type="AlphaFoldDB" id="A0AAV2PTJ3"/>
<proteinExistence type="predicted"/>
<feature type="transmembrane region" description="Helical" evidence="8">
    <location>
        <begin position="425"/>
        <end position="446"/>
    </location>
</feature>
<dbReference type="InterPro" id="IPR011701">
    <property type="entry name" value="MFS"/>
</dbReference>
<evidence type="ECO:0000256" key="3">
    <source>
        <dbReference type="ARBA" id="ARBA00022692"/>
    </source>
</evidence>
<evidence type="ECO:0000256" key="8">
    <source>
        <dbReference type="SAM" id="Phobius"/>
    </source>
</evidence>
<feature type="transmembrane region" description="Helical" evidence="8">
    <location>
        <begin position="233"/>
        <end position="255"/>
    </location>
</feature>